<dbReference type="EMBL" id="SMLB01000005">
    <property type="protein sequence ID" value="TDD71642.1"/>
    <property type="molecule type" value="Genomic_DNA"/>
</dbReference>
<name>A0A4R5AN23_9ACTN</name>
<evidence type="ECO:0000313" key="3">
    <source>
        <dbReference type="Proteomes" id="UP000295217"/>
    </source>
</evidence>
<comment type="caution">
    <text evidence="2">The sequence shown here is derived from an EMBL/GenBank/DDBJ whole genome shotgun (WGS) entry which is preliminary data.</text>
</comment>
<accession>A0A4R5AN23</accession>
<keyword evidence="1" id="KW-0732">Signal</keyword>
<feature type="chain" id="PRO_5020658206" evidence="1">
    <location>
        <begin position="29"/>
        <end position="64"/>
    </location>
</feature>
<protein>
    <submittedName>
        <fullName evidence="2">Uncharacterized protein</fullName>
    </submittedName>
</protein>
<keyword evidence="3" id="KW-1185">Reference proteome</keyword>
<evidence type="ECO:0000313" key="2">
    <source>
        <dbReference type="EMBL" id="TDD71642.1"/>
    </source>
</evidence>
<dbReference type="Proteomes" id="UP000295217">
    <property type="component" value="Unassembled WGS sequence"/>
</dbReference>
<reference evidence="2 3" key="1">
    <citation type="submission" date="2019-02" db="EMBL/GenBank/DDBJ databases">
        <title>Draft genome sequences of novel Actinobacteria.</title>
        <authorList>
            <person name="Sahin N."/>
            <person name="Ay H."/>
            <person name="Saygin H."/>
        </authorList>
    </citation>
    <scope>NUCLEOTIDE SEQUENCE [LARGE SCALE GENOMIC DNA]</scope>
    <source>
        <strain evidence="2 3">8K307</strain>
    </source>
</reference>
<dbReference type="RefSeq" id="WP_132102152.1">
    <property type="nucleotide sequence ID" value="NZ_SMLB01000005.1"/>
</dbReference>
<organism evidence="2 3">
    <name type="scientific">Jiangella aurantiaca</name>
    <dbReference type="NCBI Taxonomy" id="2530373"/>
    <lineage>
        <taxon>Bacteria</taxon>
        <taxon>Bacillati</taxon>
        <taxon>Actinomycetota</taxon>
        <taxon>Actinomycetes</taxon>
        <taxon>Jiangellales</taxon>
        <taxon>Jiangellaceae</taxon>
        <taxon>Jiangella</taxon>
    </lineage>
</organism>
<gene>
    <name evidence="2" type="ORF">E1262_05760</name>
</gene>
<feature type="signal peptide" evidence="1">
    <location>
        <begin position="1"/>
        <end position="28"/>
    </location>
</feature>
<evidence type="ECO:0000256" key="1">
    <source>
        <dbReference type="SAM" id="SignalP"/>
    </source>
</evidence>
<dbReference type="AlphaFoldDB" id="A0A4R5AN23"/>
<proteinExistence type="predicted"/>
<sequence length="64" mass="6655">MSANCWRWCHHARVVFGALAGSARPAGAADAVTTPTSPCRSPGLARDRQILMISDAIIGSFNGG</sequence>